<sequence>MGISFLLPAQRNDLILPPEGPFTSIGTLDSSQKRPSPLILRFRTDDGREAQVIERHIREETLACSNSNLQRTVAL</sequence>
<dbReference type="EMBL" id="FUEG01000008">
    <property type="protein sequence ID" value="SJL07856.1"/>
    <property type="molecule type" value="Genomic_DNA"/>
</dbReference>
<organism evidence="1 2">
    <name type="scientific">Armillaria ostoyae</name>
    <name type="common">Armillaria root rot fungus</name>
    <dbReference type="NCBI Taxonomy" id="47428"/>
    <lineage>
        <taxon>Eukaryota</taxon>
        <taxon>Fungi</taxon>
        <taxon>Dikarya</taxon>
        <taxon>Basidiomycota</taxon>
        <taxon>Agaricomycotina</taxon>
        <taxon>Agaricomycetes</taxon>
        <taxon>Agaricomycetidae</taxon>
        <taxon>Agaricales</taxon>
        <taxon>Marasmiineae</taxon>
        <taxon>Physalacriaceae</taxon>
        <taxon>Armillaria</taxon>
    </lineage>
</organism>
<reference evidence="2" key="1">
    <citation type="journal article" date="2017" name="Nat. Ecol. Evol.">
        <title>Genome expansion and lineage-specific genetic innovations in the forest pathogenic fungi Armillaria.</title>
        <authorList>
            <person name="Sipos G."/>
            <person name="Prasanna A.N."/>
            <person name="Walter M.C."/>
            <person name="O'Connor E."/>
            <person name="Balint B."/>
            <person name="Krizsan K."/>
            <person name="Kiss B."/>
            <person name="Hess J."/>
            <person name="Varga T."/>
            <person name="Slot J."/>
            <person name="Riley R."/>
            <person name="Boka B."/>
            <person name="Rigling D."/>
            <person name="Barry K."/>
            <person name="Lee J."/>
            <person name="Mihaltcheva S."/>
            <person name="LaButti K."/>
            <person name="Lipzen A."/>
            <person name="Waldron R."/>
            <person name="Moloney N.M."/>
            <person name="Sperisen C."/>
            <person name="Kredics L."/>
            <person name="Vagvoelgyi C."/>
            <person name="Patrignani A."/>
            <person name="Fitzpatrick D."/>
            <person name="Nagy I."/>
            <person name="Doyle S."/>
            <person name="Anderson J.B."/>
            <person name="Grigoriev I.V."/>
            <person name="Gueldener U."/>
            <person name="Muensterkoetter M."/>
            <person name="Nagy L.G."/>
        </authorList>
    </citation>
    <scope>NUCLEOTIDE SEQUENCE [LARGE SCALE GENOMIC DNA]</scope>
    <source>
        <strain evidence="2">C18/9</strain>
    </source>
</reference>
<dbReference type="AlphaFoldDB" id="A0A284RGH5"/>
<name>A0A284RGH5_ARMOS</name>
<evidence type="ECO:0000313" key="1">
    <source>
        <dbReference type="EMBL" id="SJL07856.1"/>
    </source>
</evidence>
<protein>
    <submittedName>
        <fullName evidence="1">Uncharacterized protein</fullName>
    </submittedName>
</protein>
<gene>
    <name evidence="1" type="ORF">ARMOST_11210</name>
</gene>
<accession>A0A284RGH5</accession>
<keyword evidence="2" id="KW-1185">Reference proteome</keyword>
<evidence type="ECO:0000313" key="2">
    <source>
        <dbReference type="Proteomes" id="UP000219338"/>
    </source>
</evidence>
<dbReference type="Proteomes" id="UP000219338">
    <property type="component" value="Unassembled WGS sequence"/>
</dbReference>
<proteinExistence type="predicted"/>